<evidence type="ECO:0000256" key="1">
    <source>
        <dbReference type="SAM" id="SignalP"/>
    </source>
</evidence>
<dbReference type="Proteomes" id="UP001230504">
    <property type="component" value="Unassembled WGS sequence"/>
</dbReference>
<dbReference type="GeneID" id="85443625"/>
<feature type="chain" id="PRO_5042039225" description="Extracellular membrane protein CFEM domain-containing protein" evidence="1">
    <location>
        <begin position="21"/>
        <end position="76"/>
    </location>
</feature>
<evidence type="ECO:0008006" key="4">
    <source>
        <dbReference type="Google" id="ProtNLM"/>
    </source>
</evidence>
<comment type="caution">
    <text evidence="2">The sequence shown here is derived from an EMBL/GenBank/DDBJ whole genome shotgun (WGS) entry which is preliminary data.</text>
</comment>
<organism evidence="2 3">
    <name type="scientific">Colletotrichum navitas</name>
    <dbReference type="NCBI Taxonomy" id="681940"/>
    <lineage>
        <taxon>Eukaryota</taxon>
        <taxon>Fungi</taxon>
        <taxon>Dikarya</taxon>
        <taxon>Ascomycota</taxon>
        <taxon>Pezizomycotina</taxon>
        <taxon>Sordariomycetes</taxon>
        <taxon>Hypocreomycetidae</taxon>
        <taxon>Glomerellales</taxon>
        <taxon>Glomerellaceae</taxon>
        <taxon>Colletotrichum</taxon>
        <taxon>Colletotrichum graminicola species complex</taxon>
    </lineage>
</organism>
<accession>A0AAD8UX98</accession>
<gene>
    <name evidence="2" type="ORF">LY79DRAFT_572657</name>
</gene>
<reference evidence="2" key="1">
    <citation type="submission" date="2021-06" db="EMBL/GenBank/DDBJ databases">
        <title>Comparative genomics, transcriptomics and evolutionary studies reveal genomic signatures of adaptation to plant cell wall in hemibiotrophic fungi.</title>
        <authorList>
            <consortium name="DOE Joint Genome Institute"/>
            <person name="Baroncelli R."/>
            <person name="Diaz J.F."/>
            <person name="Benocci T."/>
            <person name="Peng M."/>
            <person name="Battaglia E."/>
            <person name="Haridas S."/>
            <person name="Andreopoulos W."/>
            <person name="Labutti K."/>
            <person name="Pangilinan J."/>
            <person name="Floch G.L."/>
            <person name="Makela M.R."/>
            <person name="Henrissat B."/>
            <person name="Grigoriev I.V."/>
            <person name="Crouch J.A."/>
            <person name="De Vries R.P."/>
            <person name="Sukno S.A."/>
            <person name="Thon M.R."/>
        </authorList>
    </citation>
    <scope>NUCLEOTIDE SEQUENCE</scope>
    <source>
        <strain evidence="2">CBS 125086</strain>
    </source>
</reference>
<keyword evidence="3" id="KW-1185">Reference proteome</keyword>
<name>A0AAD8UX98_9PEZI</name>
<proteinExistence type="predicted"/>
<dbReference type="AlphaFoldDB" id="A0AAD8UX98"/>
<keyword evidence="1" id="KW-0732">Signal</keyword>
<dbReference type="RefSeq" id="XP_060407338.1">
    <property type="nucleotide sequence ID" value="XM_060559385.1"/>
</dbReference>
<protein>
    <recommendedName>
        <fullName evidence="4">Extracellular membrane protein CFEM domain-containing protein</fullName>
    </recommendedName>
</protein>
<evidence type="ECO:0000313" key="2">
    <source>
        <dbReference type="EMBL" id="KAK1566118.1"/>
    </source>
</evidence>
<evidence type="ECO:0000313" key="3">
    <source>
        <dbReference type="Proteomes" id="UP001230504"/>
    </source>
</evidence>
<sequence length="76" mass="8281">MLFKVYLFMLTLLAADLVTARVCLGNAIQCYYPTGRCARTCVAIDCVCPDARPGLGGQLTRSKCIDIVKALGRHQC</sequence>
<dbReference type="EMBL" id="JAHLJV010000160">
    <property type="protein sequence ID" value="KAK1566118.1"/>
    <property type="molecule type" value="Genomic_DNA"/>
</dbReference>
<feature type="signal peptide" evidence="1">
    <location>
        <begin position="1"/>
        <end position="20"/>
    </location>
</feature>